<protein>
    <submittedName>
        <fullName evidence="1">Iron-sulfur cluster-binding oxidoreductase</fullName>
    </submittedName>
</protein>
<evidence type="ECO:0000313" key="2">
    <source>
        <dbReference type="Proteomes" id="UP000057158"/>
    </source>
</evidence>
<keyword evidence="2" id="KW-1185">Reference proteome</keyword>
<dbReference type="KEGG" id="des:DSOUD_2297"/>
<dbReference type="STRING" id="1603606.DSOUD_2297"/>
<sequence length="175" mass="18943">MLLENYRHLVGRVDALCRRIEAAYGQHLACRKGCDSCCRHLSLFRVEGVALARALAGQDPGLVTRIRERARKATPDGPCPLLEDGACLLYAARPMICRTHGLPLIFSEGEGRRVDFCPQNFQGLASLPASSVVDLDLLNATLATIDELFVAEAFQGTPPGGERLSIAEALLLQGD</sequence>
<accession>A0A0M4D7F6</accession>
<dbReference type="EMBL" id="CP010802">
    <property type="protein sequence ID" value="ALC17060.1"/>
    <property type="molecule type" value="Genomic_DNA"/>
</dbReference>
<gene>
    <name evidence="1" type="ORF">DSOUD_2297</name>
</gene>
<dbReference type="PATRIC" id="fig|1603606.3.peg.2483"/>
<name>A0A0M4D7F6_9BACT</name>
<dbReference type="RefSeq" id="WP_053551097.1">
    <property type="nucleotide sequence ID" value="NZ_CP010802.1"/>
</dbReference>
<dbReference type="OrthoDB" id="9810361at2"/>
<dbReference type="Pfam" id="PF03692">
    <property type="entry name" value="CxxCxxCC"/>
    <property type="match status" value="1"/>
</dbReference>
<proteinExistence type="predicted"/>
<dbReference type="AlphaFoldDB" id="A0A0M4D7F6"/>
<dbReference type="Proteomes" id="UP000057158">
    <property type="component" value="Chromosome"/>
</dbReference>
<dbReference type="InterPro" id="IPR005358">
    <property type="entry name" value="Puta_zinc/iron-chelating_dom"/>
</dbReference>
<reference evidence="1 2" key="1">
    <citation type="submission" date="2015-07" db="EMBL/GenBank/DDBJ databases">
        <title>Isolation and Genomic Characterization of a Novel Halophilic Metal-Reducing Deltaproteobacterium from the Deep Subsurface.</title>
        <authorList>
            <person name="Badalamenti J.P."/>
            <person name="Summers Z.M."/>
            <person name="Gralnick J.A."/>
            <person name="Bond D.R."/>
        </authorList>
    </citation>
    <scope>NUCLEOTIDE SEQUENCE [LARGE SCALE GENOMIC DNA]</scope>
    <source>
        <strain evidence="1 2">WTL</strain>
    </source>
</reference>
<evidence type="ECO:0000313" key="1">
    <source>
        <dbReference type="EMBL" id="ALC17060.1"/>
    </source>
</evidence>
<organism evidence="1 2">
    <name type="scientific">Desulfuromonas soudanensis</name>
    <dbReference type="NCBI Taxonomy" id="1603606"/>
    <lineage>
        <taxon>Bacteria</taxon>
        <taxon>Pseudomonadati</taxon>
        <taxon>Thermodesulfobacteriota</taxon>
        <taxon>Desulfuromonadia</taxon>
        <taxon>Desulfuromonadales</taxon>
        <taxon>Desulfuromonadaceae</taxon>
        <taxon>Desulfuromonas</taxon>
    </lineage>
</organism>